<dbReference type="GO" id="GO:0044877">
    <property type="term" value="F:protein-containing complex binding"/>
    <property type="evidence" value="ECO:0007669"/>
    <property type="project" value="InterPro"/>
</dbReference>
<keyword evidence="7 11" id="KW-0067">ATP-binding</keyword>
<evidence type="ECO:0000256" key="2">
    <source>
        <dbReference type="ARBA" id="ARBA00022527"/>
    </source>
</evidence>
<dbReference type="STRING" id="1890364.A0A2P6N1J4"/>
<dbReference type="GO" id="GO:0031931">
    <property type="term" value="C:TORC1 complex"/>
    <property type="evidence" value="ECO:0007669"/>
    <property type="project" value="TreeGrafter"/>
</dbReference>
<dbReference type="FunFam" id="1.20.120.150:FF:000001">
    <property type="entry name" value="Serine/threonine-protein kinase TOR"/>
    <property type="match status" value="1"/>
</dbReference>
<dbReference type="CDD" id="cd05169">
    <property type="entry name" value="PIKKc_TOR"/>
    <property type="match status" value="1"/>
</dbReference>
<dbReference type="EC" id="2.7.11.1" evidence="11"/>
<dbReference type="PROSITE" id="PS00915">
    <property type="entry name" value="PI3_4_KINASE_1"/>
    <property type="match status" value="1"/>
</dbReference>
<keyword evidence="17" id="KW-1185">Reference proteome</keyword>
<dbReference type="Pfam" id="PF11865">
    <property type="entry name" value="mTOR_dom"/>
    <property type="match status" value="1"/>
</dbReference>
<gene>
    <name evidence="16" type="ORF">PROFUN_07759</name>
</gene>
<evidence type="ECO:0000256" key="4">
    <source>
        <dbReference type="ARBA" id="ARBA00022737"/>
    </source>
</evidence>
<dbReference type="Gene3D" id="1.25.10.10">
    <property type="entry name" value="Leucine-rich Repeat Variant"/>
    <property type="match status" value="3"/>
</dbReference>
<dbReference type="SUPFAM" id="SSF56112">
    <property type="entry name" value="Protein kinase-like (PK-like)"/>
    <property type="match status" value="1"/>
</dbReference>
<dbReference type="Proteomes" id="UP000241769">
    <property type="component" value="Unassembled WGS sequence"/>
</dbReference>
<dbReference type="InterPro" id="IPR014009">
    <property type="entry name" value="PIK_FAT"/>
</dbReference>
<reference evidence="16 17" key="1">
    <citation type="journal article" date="2018" name="Genome Biol. Evol.">
        <title>Multiple Roots of Fruiting Body Formation in Amoebozoa.</title>
        <authorList>
            <person name="Hillmann F."/>
            <person name="Forbes G."/>
            <person name="Novohradska S."/>
            <person name="Ferling I."/>
            <person name="Riege K."/>
            <person name="Groth M."/>
            <person name="Westermann M."/>
            <person name="Marz M."/>
            <person name="Spaller T."/>
            <person name="Winckler T."/>
            <person name="Schaap P."/>
            <person name="Glockner G."/>
        </authorList>
    </citation>
    <scope>NUCLEOTIDE SEQUENCE [LARGE SCALE GENOMIC DNA]</scope>
    <source>
        <strain evidence="16 17">Jena</strain>
    </source>
</reference>
<dbReference type="SUPFAM" id="SSF48371">
    <property type="entry name" value="ARM repeat"/>
    <property type="match status" value="1"/>
</dbReference>
<dbReference type="PANTHER" id="PTHR11139">
    <property type="entry name" value="ATAXIA TELANGIECTASIA MUTATED ATM -RELATED"/>
    <property type="match status" value="1"/>
</dbReference>
<feature type="domain" description="PI3K/PI4K catalytic" evidence="13">
    <location>
        <begin position="1957"/>
        <end position="2275"/>
    </location>
</feature>
<dbReference type="Gene3D" id="1.20.120.150">
    <property type="entry name" value="FKBP12-rapamycin binding domain"/>
    <property type="match status" value="1"/>
</dbReference>
<dbReference type="InterPro" id="IPR016024">
    <property type="entry name" value="ARM-type_fold"/>
</dbReference>
<dbReference type="GO" id="GO:0005737">
    <property type="term" value="C:cytoplasm"/>
    <property type="evidence" value="ECO:0007669"/>
    <property type="project" value="TreeGrafter"/>
</dbReference>
<evidence type="ECO:0000256" key="3">
    <source>
        <dbReference type="ARBA" id="ARBA00022679"/>
    </source>
</evidence>
<dbReference type="Pfam" id="PF08771">
    <property type="entry name" value="FRB_dom"/>
    <property type="match status" value="1"/>
</dbReference>
<feature type="domain" description="FATC" evidence="15">
    <location>
        <begin position="2306"/>
        <end position="2338"/>
    </location>
</feature>
<dbReference type="InterPro" id="IPR000403">
    <property type="entry name" value="PI3/4_kinase_cat_dom"/>
</dbReference>
<feature type="region of interest" description="Disordered" evidence="12">
    <location>
        <begin position="2241"/>
        <end position="2275"/>
    </location>
</feature>
<keyword evidence="5 11" id="KW-0547">Nucleotide-binding</keyword>
<dbReference type="FunFam" id="3.30.1010.10:FF:000006">
    <property type="entry name" value="Serine/threonine-protein kinase TOR"/>
    <property type="match status" value="1"/>
</dbReference>
<comment type="catalytic activity">
    <reaction evidence="9 11">
        <text>L-threonyl-[protein] + ATP = O-phospho-L-threonyl-[protein] + ADP + H(+)</text>
        <dbReference type="Rhea" id="RHEA:46608"/>
        <dbReference type="Rhea" id="RHEA-COMP:11060"/>
        <dbReference type="Rhea" id="RHEA-COMP:11605"/>
        <dbReference type="ChEBI" id="CHEBI:15378"/>
        <dbReference type="ChEBI" id="CHEBI:30013"/>
        <dbReference type="ChEBI" id="CHEBI:30616"/>
        <dbReference type="ChEBI" id="CHEBI:61977"/>
        <dbReference type="ChEBI" id="CHEBI:456216"/>
        <dbReference type="EC" id="2.7.11.1"/>
    </reaction>
</comment>
<comment type="similarity">
    <text evidence="1 11">Belongs to the PI3/PI4-kinase family.</text>
</comment>
<comment type="caution">
    <text evidence="16">The sequence shown here is derived from an EMBL/GenBank/DDBJ whole genome shotgun (WGS) entry which is preliminary data.</text>
</comment>
<proteinExistence type="inferred from homology"/>
<dbReference type="SMART" id="SM01346">
    <property type="entry name" value="DUF3385"/>
    <property type="match status" value="1"/>
</dbReference>
<dbReference type="GO" id="GO:0038202">
    <property type="term" value="P:TORC1 signaling"/>
    <property type="evidence" value="ECO:0007669"/>
    <property type="project" value="TreeGrafter"/>
</dbReference>
<protein>
    <recommendedName>
        <fullName evidence="11">Serine/threonine-protein kinase TOR</fullName>
        <ecNumber evidence="11">2.7.11.1</ecNumber>
    </recommendedName>
</protein>
<evidence type="ECO:0000313" key="17">
    <source>
        <dbReference type="Proteomes" id="UP000241769"/>
    </source>
</evidence>
<evidence type="ECO:0000256" key="1">
    <source>
        <dbReference type="ARBA" id="ARBA00011031"/>
    </source>
</evidence>
<evidence type="ECO:0000256" key="6">
    <source>
        <dbReference type="ARBA" id="ARBA00022777"/>
    </source>
</evidence>
<dbReference type="Gene3D" id="3.30.1010.10">
    <property type="entry name" value="Phosphatidylinositol 3-kinase Catalytic Subunit, Chain A, domain 4"/>
    <property type="match status" value="1"/>
</dbReference>
<dbReference type="GO" id="GO:0031932">
    <property type="term" value="C:TORC2 complex"/>
    <property type="evidence" value="ECO:0007669"/>
    <property type="project" value="TreeGrafter"/>
</dbReference>
<dbReference type="PANTHER" id="PTHR11139:SF9">
    <property type="entry name" value="SERINE_THREONINE-PROTEIN KINASE MTOR"/>
    <property type="match status" value="1"/>
</dbReference>
<dbReference type="GO" id="GO:0005886">
    <property type="term" value="C:plasma membrane"/>
    <property type="evidence" value="ECO:0007669"/>
    <property type="project" value="UniProtKB-ARBA"/>
</dbReference>
<evidence type="ECO:0000259" key="15">
    <source>
        <dbReference type="PROSITE" id="PS51190"/>
    </source>
</evidence>
<keyword evidence="3 11" id="KW-0808">Transferase</keyword>
<evidence type="ECO:0000256" key="8">
    <source>
        <dbReference type="ARBA" id="ARBA00023306"/>
    </source>
</evidence>
<dbReference type="OrthoDB" id="381190at2759"/>
<evidence type="ECO:0000256" key="11">
    <source>
        <dbReference type="RuleBase" id="RU364109"/>
    </source>
</evidence>
<name>A0A2P6N1J4_9EUKA</name>
<dbReference type="InterPro" id="IPR036738">
    <property type="entry name" value="FRB_sf"/>
</dbReference>
<sequence>METLADSTLASILNDLRTKVDEDVKYAAANSLRSYVLSKSRELSTEAYNRWLKALLKTHIWNLIHSPNNSERVGALMSVERLIEVAYDDYTSVLANYYRIGLKSNDEQVMSWAAKAIGQMSCIGSTITAECVAFDMQRALEWLQVSERHEGKRHAACLILRELALKSPTLFYGYVSSFVDLVWIALRDPKPSIRECAVEALEAALQLISERENRFRLQWYQKIYEEVNKGFNKFSTPESIHASLMVVGALFKHSGSEFLKERYNDMVITVFKYRDSRDKLIRKTVTMVIPKLAAFNPEEYNKNHLEFSMNYLISLSKKDSDARPHAFISIGEMAVISRENITPYIDQIMASARVGLTPKVKGVSCAPEAVTCVSMMSEAVGGLLRDSVYDLLDPIFACGLSQSLTIALSNIAKSIPEISAEIQERLLDLLSMTLAGKLFYYPGTPAKWRRKVQSNVPPTPASSTTTSKEDQDRITALALRILGSFEFESHLLTEMLRTNIVHYLKDTSPQIRKEAALCCCKLMAAPTEKGVEGRYYSIVVSEILEKLIAVAIADPDTDIRLTVLKSMLPTFDHHLAQANNLRSLFIALNDEVFEIRQIALDILCRLAHCNPAHVLPSLRKTLIRLLTQLEHSGDSRTKEESSKMLGILIEFSPHLVKPYVEPLMKALLPKLREGDAAVSSAALSTVGQLAAVTAEYLKGHIVELMPLIIETLQDQSSPSKREVAIRTLGQLAGHTGYVIKPFTDWPKLLDTLLTEIQTETNPTIRLEVIKAFGIIGALDPYKQRINQLTLEGREEEEDALGTGKTVKTPERDGITDALTHLSPSMEEYYPTITIASLMRILKDPSLSQYRNLVIHALMFIIKSLGIKSIQFLPQIMPPFVQVMKACDTEFRTVLFQNLGQIIARVRQHIKDYLPDIFTLIQDYWQPFNLVHIIGVIEEISSALSDEFKLYIPNLLPKILSKVLHHEHESHEAVVRALHALIVFGNNLEDYIHLVIPAVVKICEYNDAPQKSASVLRQHALNTLIRLSHQFNVSNQASRILNPLIRLLDVSSPDLQPSILQAILVIAKQLGRDYEMFAPHVGKAITRQHIPSHITSDYDQFIQHYLSNDTKTETSEWMNRDNSIDRKNSDINLEDQPLDTVRKIKLNEHNLRRAWEVSQRSTKEDWLEWLRQFSVALLRESPSPALRSCISVANDYHPLVKELFNAGFVSCWSELPEQYQNELILSLETALSSPNVPQEILQILLNLAEFMEQDEKPLPIDPKTLGQLAEKCHAFAKALHYKEMEFRSSPLPSIEALIAIYNHLQLPEAALGILTFAQKNYNVQLKESWYEKLQRWDSALAAYEKKNASDDPSIMLGKMRCLHALGEWDKLQHLAQEVWEGNNSALKKKAAPLISFGAWSTGNWELFNMYSAAVERTSVEWGFFRSVIAIHDENFSEAQDYIDATRKQLDTELSALLGESYSRAYDVIVRVQQLAELEEVISYKQYPERRQTILDNWQQRLAGCERKIDTWQEILRVRSLVLSPLDNVDSWIKFSSLCRRNGRLDLSHKTVINLLDVGGQGNQIVNPLTIPNAHPKVVFGYIKHIWDAGNQKTAFEYLKRFAPVRNDNSIQSRVFLKLGEWHTQLEGLDSSTIPSIINSFQGAIEYDSNWYKAWHGWALSNYESISYYEKGGAVYRRKISEHLVPAITGFFRSIALGPAHSLQDLLRLLNLWFKYGNLREVESALMDGFATVSVDTWLQVIPQIIARIHVSVVQIRRLINDLLTSIGKVHPQALVYPLQVASKSHSSLRVSGAVAVIEKMKKHSPRLVEQSQLVSNELVRASILWHEMWHEGIEEASRTCFGDKNPEGMLATLKPLHEMLEKGPETMREVAFQQAYGRDLQDAYERVKRYERTRRPNELNTAWDLYYQVFRRLTKQVHQITTLELSQVSPKLLNAQNLEAIIPGTYRTHGPVVRIKSFHPTLVVIPSKQRPRKCIVNGSDNAEYQFLLKGHEDLRQDERVMQLFGLVNTLLATEYETSKNHLNIQRYSVIPLSPNSGLIGWVPHSDTLHQLIRDYRESRKIWTNIEHRLMMQKAPELQYDNLTLMQKVESFQFALESTNGSDLERILWLKSSNSEMWLDRRTNYTRSLGVMSMVGYILGLGDRHPSNLMLDRHTGAVIHIDFGECFEVASHRDKYPEKIPFRLTRMLIKAMEVSGIEGTFRCTCESVMRVMRDNKESLMAVLEAFVHDPIINWRLITTTSPDATSGASSRLNASDGIDRTANSQPHSEEESGTYDAQLGNSEVINRKALQVMSRVNKKLTGRDFGTETLDIPEQVQRLINQATSHENLCQCYIGWCPFW</sequence>
<dbReference type="Pfam" id="PF23593">
    <property type="entry name" value="HEAT_ATR"/>
    <property type="match status" value="1"/>
</dbReference>
<keyword evidence="6 11" id="KW-0418">Kinase</keyword>
<organism evidence="16 17">
    <name type="scientific">Planoprotostelium fungivorum</name>
    <dbReference type="NCBI Taxonomy" id="1890364"/>
    <lineage>
        <taxon>Eukaryota</taxon>
        <taxon>Amoebozoa</taxon>
        <taxon>Evosea</taxon>
        <taxon>Variosea</taxon>
        <taxon>Cavosteliida</taxon>
        <taxon>Cavosteliaceae</taxon>
        <taxon>Planoprotostelium</taxon>
    </lineage>
</organism>
<dbReference type="SMART" id="SM00146">
    <property type="entry name" value="PI3Kc"/>
    <property type="match status" value="1"/>
</dbReference>
<dbReference type="InterPro" id="IPR036940">
    <property type="entry name" value="PI3/4_kinase_cat_sf"/>
</dbReference>
<evidence type="ECO:0000256" key="12">
    <source>
        <dbReference type="SAM" id="MobiDB-lite"/>
    </source>
</evidence>
<dbReference type="Gene3D" id="1.10.1070.11">
    <property type="entry name" value="Phosphatidylinositol 3-/4-kinase, catalytic domain"/>
    <property type="match status" value="1"/>
</dbReference>
<dbReference type="InterPro" id="IPR003152">
    <property type="entry name" value="FATC_dom"/>
</dbReference>
<dbReference type="GO" id="GO:0005524">
    <property type="term" value="F:ATP binding"/>
    <property type="evidence" value="ECO:0007669"/>
    <property type="project" value="UniProtKB-KW"/>
</dbReference>
<dbReference type="InterPro" id="IPR011989">
    <property type="entry name" value="ARM-like"/>
</dbReference>
<dbReference type="InterPro" id="IPR009076">
    <property type="entry name" value="FRB_dom"/>
</dbReference>
<dbReference type="FunFam" id="1.10.1070.11:FF:000029">
    <property type="entry name" value="Serine/threonine-protein kinase TOR"/>
    <property type="match status" value="1"/>
</dbReference>
<feature type="domain" description="FAT" evidence="14">
    <location>
        <begin position="1263"/>
        <end position="1783"/>
    </location>
</feature>
<dbReference type="Pfam" id="PF00454">
    <property type="entry name" value="PI3_PI4_kinase"/>
    <property type="match status" value="1"/>
</dbReference>
<dbReference type="FunFam" id="1.25.10.10:FF:000371">
    <property type="entry name" value="Serine/threonine-protein kinase TOR"/>
    <property type="match status" value="1"/>
</dbReference>
<dbReference type="InterPro" id="IPR003151">
    <property type="entry name" value="PIK-rel_kinase_FAT"/>
</dbReference>
<dbReference type="InterPro" id="IPR018936">
    <property type="entry name" value="PI3/4_kinase_CS"/>
</dbReference>
<dbReference type="InterPro" id="IPR024585">
    <property type="entry name" value="mTOR_dom"/>
</dbReference>
<keyword evidence="4" id="KW-0677">Repeat</keyword>
<dbReference type="SUPFAM" id="SSF47212">
    <property type="entry name" value="FKBP12-rapamycin-binding domain of FKBP-rapamycin-associated protein (FRAP)"/>
    <property type="match status" value="1"/>
</dbReference>
<evidence type="ECO:0000256" key="7">
    <source>
        <dbReference type="ARBA" id="ARBA00022840"/>
    </source>
</evidence>
<dbReference type="PROSITE" id="PS51189">
    <property type="entry name" value="FAT"/>
    <property type="match status" value="1"/>
</dbReference>
<dbReference type="Pfam" id="PF02260">
    <property type="entry name" value="FATC"/>
    <property type="match status" value="1"/>
</dbReference>
<dbReference type="GO" id="GO:0005634">
    <property type="term" value="C:nucleus"/>
    <property type="evidence" value="ECO:0007669"/>
    <property type="project" value="TreeGrafter"/>
</dbReference>
<dbReference type="InterPro" id="IPR050517">
    <property type="entry name" value="DDR_Repair_Kinase"/>
</dbReference>
<evidence type="ECO:0000313" key="16">
    <source>
        <dbReference type="EMBL" id="PRP77817.1"/>
    </source>
</evidence>
<dbReference type="GO" id="GO:0106310">
    <property type="term" value="F:protein serine kinase activity"/>
    <property type="evidence" value="ECO:0007669"/>
    <property type="project" value="RHEA"/>
</dbReference>
<dbReference type="SMART" id="SM01345">
    <property type="entry name" value="Rapamycin_bind"/>
    <property type="match status" value="1"/>
</dbReference>
<dbReference type="InterPro" id="IPR057564">
    <property type="entry name" value="HEAT_ATR"/>
</dbReference>
<dbReference type="GO" id="GO:0016242">
    <property type="term" value="P:negative regulation of macroautophagy"/>
    <property type="evidence" value="ECO:0007669"/>
    <property type="project" value="TreeGrafter"/>
</dbReference>
<evidence type="ECO:0000259" key="13">
    <source>
        <dbReference type="PROSITE" id="PS50290"/>
    </source>
</evidence>
<dbReference type="EMBL" id="MDYQ01000254">
    <property type="protein sequence ID" value="PRP77817.1"/>
    <property type="molecule type" value="Genomic_DNA"/>
</dbReference>
<evidence type="ECO:0000256" key="5">
    <source>
        <dbReference type="ARBA" id="ARBA00022741"/>
    </source>
</evidence>
<accession>A0A2P6N1J4</accession>
<evidence type="ECO:0000259" key="14">
    <source>
        <dbReference type="PROSITE" id="PS51189"/>
    </source>
</evidence>
<keyword evidence="2 11" id="KW-0723">Serine/threonine-protein kinase</keyword>
<dbReference type="InterPro" id="IPR011009">
    <property type="entry name" value="Kinase-like_dom_sf"/>
</dbReference>
<evidence type="ECO:0000256" key="9">
    <source>
        <dbReference type="ARBA" id="ARBA00047899"/>
    </source>
</evidence>
<dbReference type="Pfam" id="PF02259">
    <property type="entry name" value="FAT"/>
    <property type="match status" value="1"/>
</dbReference>
<evidence type="ECO:0000256" key="10">
    <source>
        <dbReference type="ARBA" id="ARBA00048679"/>
    </source>
</evidence>
<keyword evidence="8" id="KW-0131">Cell cycle</keyword>
<dbReference type="PROSITE" id="PS51190">
    <property type="entry name" value="FATC"/>
    <property type="match status" value="1"/>
</dbReference>
<dbReference type="FunCoup" id="A0A2P6N1J4">
    <property type="interactions" value="696"/>
</dbReference>
<dbReference type="PROSITE" id="PS50290">
    <property type="entry name" value="PI3_4_KINASE_3"/>
    <property type="match status" value="1"/>
</dbReference>
<dbReference type="InParanoid" id="A0A2P6N1J4"/>
<comment type="catalytic activity">
    <reaction evidence="10">
        <text>L-seryl-[protein] + ATP = O-phospho-L-seryl-[protein] + ADP + H(+)</text>
        <dbReference type="Rhea" id="RHEA:17989"/>
        <dbReference type="Rhea" id="RHEA-COMP:9863"/>
        <dbReference type="Rhea" id="RHEA-COMP:11604"/>
        <dbReference type="ChEBI" id="CHEBI:15378"/>
        <dbReference type="ChEBI" id="CHEBI:29999"/>
        <dbReference type="ChEBI" id="CHEBI:30616"/>
        <dbReference type="ChEBI" id="CHEBI:83421"/>
        <dbReference type="ChEBI" id="CHEBI:456216"/>
        <dbReference type="EC" id="2.7.11.1"/>
    </reaction>
</comment>
<dbReference type="SMART" id="SM01343">
    <property type="entry name" value="FATC"/>
    <property type="match status" value="1"/>
</dbReference>
<feature type="compositionally biased region" description="Polar residues" evidence="12">
    <location>
        <begin position="2241"/>
        <end position="2251"/>
    </location>
</feature>
<dbReference type="InterPro" id="IPR026683">
    <property type="entry name" value="TOR_cat"/>
</dbReference>
<dbReference type="GO" id="GO:0004674">
    <property type="term" value="F:protein serine/threonine kinase activity"/>
    <property type="evidence" value="ECO:0007669"/>
    <property type="project" value="UniProtKB-KW"/>
</dbReference>